<name>A0A2Z3JEQ8_9DEIO</name>
<dbReference type="RefSeq" id="WP_109824472.1">
    <property type="nucleotide sequence ID" value="NZ_CP029494.1"/>
</dbReference>
<organism evidence="2 3">
    <name type="scientific">Deinococcus irradiatisoli</name>
    <dbReference type="NCBI Taxonomy" id="2202254"/>
    <lineage>
        <taxon>Bacteria</taxon>
        <taxon>Thermotogati</taxon>
        <taxon>Deinococcota</taxon>
        <taxon>Deinococci</taxon>
        <taxon>Deinococcales</taxon>
        <taxon>Deinococcaceae</taxon>
        <taxon>Deinococcus</taxon>
    </lineage>
</organism>
<proteinExistence type="predicted"/>
<reference evidence="2 3" key="1">
    <citation type="submission" date="2018-05" db="EMBL/GenBank/DDBJ databases">
        <title>Complete Genome Sequence of Deinococcus sp. strain 17bor-2.</title>
        <authorList>
            <person name="Srinivasan S."/>
        </authorList>
    </citation>
    <scope>NUCLEOTIDE SEQUENCE [LARGE SCALE GENOMIC DNA]</scope>
    <source>
        <strain evidence="2 3">17bor-2</strain>
    </source>
</reference>
<gene>
    <name evidence="2" type="ORF">DKM44_00370</name>
</gene>
<dbReference type="EMBL" id="CP029494">
    <property type="protein sequence ID" value="AWN21880.1"/>
    <property type="molecule type" value="Genomic_DNA"/>
</dbReference>
<dbReference type="InterPro" id="IPR024402">
    <property type="entry name" value="DUF2726"/>
</dbReference>
<dbReference type="Proteomes" id="UP000245368">
    <property type="component" value="Chromosome"/>
</dbReference>
<evidence type="ECO:0000313" key="3">
    <source>
        <dbReference type="Proteomes" id="UP000245368"/>
    </source>
</evidence>
<accession>A0A2Z3JEQ8</accession>
<protein>
    <recommendedName>
        <fullName evidence="1">DUF2726 domain-containing protein</fullName>
    </recommendedName>
</protein>
<sequence length="174" mass="19224">MVVVLLLLALLAFTVIWTRHRRRPALSPAVGPGPEAELPASFPVQARPRLFSRSESQFYEALLEALQGSPYTAFPNVRLSDLFSIQASGSERLAVLGRLRDTHVDFLVVERVHYRPALGIELDGASHGDARQQSRDAVEDLLFASAELPLLRLDARRCHTPRQLQAQLAPVLAG</sequence>
<evidence type="ECO:0000259" key="1">
    <source>
        <dbReference type="Pfam" id="PF10881"/>
    </source>
</evidence>
<dbReference type="OrthoDB" id="70514at2"/>
<dbReference type="KEGG" id="dez:DKM44_00370"/>
<evidence type="ECO:0000313" key="2">
    <source>
        <dbReference type="EMBL" id="AWN21880.1"/>
    </source>
</evidence>
<keyword evidence="3" id="KW-1185">Reference proteome</keyword>
<feature type="domain" description="DUF2726" evidence="1">
    <location>
        <begin position="49"/>
        <end position="168"/>
    </location>
</feature>
<dbReference type="AlphaFoldDB" id="A0A2Z3JEQ8"/>
<dbReference type="Pfam" id="PF10881">
    <property type="entry name" value="DUF2726"/>
    <property type="match status" value="1"/>
</dbReference>